<feature type="region of interest" description="Disordered" evidence="1">
    <location>
        <begin position="1"/>
        <end position="22"/>
    </location>
</feature>
<proteinExistence type="predicted"/>
<sequence length="432" mass="45754">MRVMHVMPPEMAPGCADEDDEAAREGDTVGGTVSLEDLLAGQGCLTFTEDDTEVRVGWMFTGGDGLVVTAHVDEGVVGQIRFWCDAQQWADWLAADLPVATWEDLPPPWHASAASLTLATGVSRPADGEAPDAAMPRASWPNAVAITRAHIDRQWRVGIMLSRDGRRLTLPLLEGATAWLRERCQYAVPCDTPLDPKGYPTRRCAMVVGWSELPALLCDRLLDGGAALLDVAADVCSGEYWLIDGAYAIAMRDGQPAQRRVVSIDAAGKGMSRATGAAGDGARSEATGEAKREAKGEAKGEATAAGSAATGETSSGVATAERTDEGVRNGDAARCVRLLAVIAEKEFPLPWLMAWRKGRETLPSPTARETMTAGHIALWRDGSHWADGRLLRFGDGRLAVQVNPVLAVPTAASGMSETISGRDPMGGQSPSA</sequence>
<dbReference type="AlphaFoldDB" id="A0A5E5APE4"/>
<dbReference type="RefSeq" id="WP_150627528.1">
    <property type="nucleotide sequence ID" value="NZ_CABPSQ010000015.1"/>
</dbReference>
<dbReference type="EMBL" id="CABPSQ010000015">
    <property type="protein sequence ID" value="VVE74936.1"/>
    <property type="molecule type" value="Genomic_DNA"/>
</dbReference>
<dbReference type="Proteomes" id="UP000414136">
    <property type="component" value="Unassembled WGS sequence"/>
</dbReference>
<evidence type="ECO:0000313" key="3">
    <source>
        <dbReference type="Proteomes" id="UP000414136"/>
    </source>
</evidence>
<keyword evidence="3" id="KW-1185">Reference proteome</keyword>
<protein>
    <submittedName>
        <fullName evidence="2">Translocation protein in type III secretion</fullName>
    </submittedName>
</protein>
<evidence type="ECO:0000256" key="1">
    <source>
        <dbReference type="SAM" id="MobiDB-lite"/>
    </source>
</evidence>
<reference evidence="2 3" key="1">
    <citation type="submission" date="2019-08" db="EMBL/GenBank/DDBJ databases">
        <authorList>
            <person name="Peeters C."/>
        </authorList>
    </citation>
    <scope>NUCLEOTIDE SEQUENCE [LARGE SCALE GENOMIC DNA]</scope>
    <source>
        <strain evidence="2 3">LMG 31118</strain>
    </source>
</reference>
<feature type="compositionally biased region" description="Basic and acidic residues" evidence="1">
    <location>
        <begin position="282"/>
        <end position="300"/>
    </location>
</feature>
<accession>A0A5E5APE4</accession>
<dbReference type="OrthoDB" id="8596370at2"/>
<gene>
    <name evidence="2" type="ORF">PCA31118_04870</name>
</gene>
<feature type="region of interest" description="Disordered" evidence="1">
    <location>
        <begin position="271"/>
        <end position="326"/>
    </location>
</feature>
<organism evidence="2 3">
    <name type="scientific">Pandoraea captiosa</name>
    <dbReference type="NCBI Taxonomy" id="2508302"/>
    <lineage>
        <taxon>Bacteria</taxon>
        <taxon>Pseudomonadati</taxon>
        <taxon>Pseudomonadota</taxon>
        <taxon>Betaproteobacteria</taxon>
        <taxon>Burkholderiales</taxon>
        <taxon>Burkholderiaceae</taxon>
        <taxon>Pandoraea</taxon>
    </lineage>
</organism>
<evidence type="ECO:0000313" key="2">
    <source>
        <dbReference type="EMBL" id="VVE74936.1"/>
    </source>
</evidence>
<name>A0A5E5APE4_9BURK</name>
<feature type="compositionally biased region" description="Low complexity" evidence="1">
    <location>
        <begin position="301"/>
        <end position="320"/>
    </location>
</feature>